<evidence type="ECO:0000313" key="2">
    <source>
        <dbReference type="EMBL" id="CAB4150604.1"/>
    </source>
</evidence>
<dbReference type="EMBL" id="LR796308">
    <property type="protein sequence ID" value="CAB4135890.1"/>
    <property type="molecule type" value="Genomic_DNA"/>
</dbReference>
<dbReference type="EMBL" id="LR796550">
    <property type="protein sequence ID" value="CAB4150604.1"/>
    <property type="molecule type" value="Genomic_DNA"/>
</dbReference>
<organism evidence="1">
    <name type="scientific">uncultured Caudovirales phage</name>
    <dbReference type="NCBI Taxonomy" id="2100421"/>
    <lineage>
        <taxon>Viruses</taxon>
        <taxon>Duplodnaviria</taxon>
        <taxon>Heunggongvirae</taxon>
        <taxon>Uroviricota</taxon>
        <taxon>Caudoviricetes</taxon>
        <taxon>Peduoviridae</taxon>
        <taxon>Maltschvirus</taxon>
        <taxon>Maltschvirus maltsch</taxon>
    </lineage>
</organism>
<proteinExistence type="predicted"/>
<protein>
    <submittedName>
        <fullName evidence="1">Uncharacterized protein</fullName>
    </submittedName>
</protein>
<evidence type="ECO:0000313" key="3">
    <source>
        <dbReference type="EMBL" id="CAB4199587.1"/>
    </source>
</evidence>
<reference evidence="1" key="1">
    <citation type="submission" date="2020-04" db="EMBL/GenBank/DDBJ databases">
        <authorList>
            <person name="Chiriac C."/>
            <person name="Salcher M."/>
            <person name="Ghai R."/>
            <person name="Kavagutti S V."/>
        </authorList>
    </citation>
    <scope>NUCLEOTIDE SEQUENCE</scope>
</reference>
<gene>
    <name evidence="3" type="ORF">UFOVP1350_14</name>
    <name evidence="1" type="ORF">UFOVP301_23</name>
    <name evidence="2" type="ORF">UFOVP576_5</name>
</gene>
<evidence type="ECO:0000313" key="1">
    <source>
        <dbReference type="EMBL" id="CAB4135890.1"/>
    </source>
</evidence>
<name>A0A6J5LSD2_9CAUD</name>
<sequence>MPLHESSIPPLKCLVRREFLTNNEEHAGQYEKGVAVSVRSIPGSCALFQVLLENGALRDKLPIHALHDYEHEQEHPFHHLQLWNSFSANFSIVEINFLSGLRVSVHLKDGTWAEGIYLWTLQWGPDYTNGADITLAIHPEEHKSGHFICLDNGEFAIQPNNRLCWHEPSHVTKPFPERPDYKVNVDEWNCEAFAKWTTEDSSAWHYETVEEKNTTCSASSAK</sequence>
<accession>A0A6J5LSD2</accession>
<dbReference type="EMBL" id="LR797293">
    <property type="protein sequence ID" value="CAB4199587.1"/>
    <property type="molecule type" value="Genomic_DNA"/>
</dbReference>